<dbReference type="EMBL" id="JBEPCV010000057">
    <property type="protein sequence ID" value="MER6909079.1"/>
    <property type="molecule type" value="Genomic_DNA"/>
</dbReference>
<evidence type="ECO:0000256" key="4">
    <source>
        <dbReference type="RuleBase" id="RU003557"/>
    </source>
</evidence>
<dbReference type="CDD" id="cd00751">
    <property type="entry name" value="thiolase"/>
    <property type="match status" value="1"/>
</dbReference>
<keyword evidence="2 4" id="KW-0808">Transferase</keyword>
<organism evidence="7 8">
    <name type="scientific">Streptomyces flaveolus</name>
    <dbReference type="NCBI Taxonomy" id="67297"/>
    <lineage>
        <taxon>Bacteria</taxon>
        <taxon>Bacillati</taxon>
        <taxon>Actinomycetota</taxon>
        <taxon>Actinomycetes</taxon>
        <taxon>Kitasatosporales</taxon>
        <taxon>Streptomycetaceae</taxon>
        <taxon>Streptomyces</taxon>
    </lineage>
</organism>
<protein>
    <submittedName>
        <fullName evidence="7">Thiolase family protein</fullName>
        <ecNumber evidence="7">2.3.1.-</ecNumber>
    </submittedName>
</protein>
<sequence>MRDAVIVDAVRTPIGKGKAQGALAAMHPVDLHAHAIRALVERTGIDPALVDDVIGGAVGQVGQQSLNTTRWAALAAGLPESVPATTVDRQCGSSQQAIHFAAQGVLSGAYDVVIASGVESMSRVPIGSQVAGQDPFGTAVADRYPHGLVPQGVSAELIASRWKFTRAELDAFAAESHRRAANAWDRGLFDREVATVSATAQDGTALHLARDEAVRPGTSVEVLASLKPAYYDEHWVQRFPEISWQVTAGNASPLSDGSAAVLITSAETATRLGLRPRARLHTLAVVGDDPLLMLTGIIPATEKVLKRAGLSLGDIDAFEVNEAFASVVLAWQRETGADLAKVNVHGGATAIGHPLGASGARLMTTLLSVLEETGGRYGLQTMCEAGGTANATLIERLD</sequence>
<dbReference type="Pfam" id="PF02803">
    <property type="entry name" value="Thiolase_C"/>
    <property type="match status" value="1"/>
</dbReference>
<evidence type="ECO:0000259" key="6">
    <source>
        <dbReference type="Pfam" id="PF02803"/>
    </source>
</evidence>
<dbReference type="Gene3D" id="3.40.47.10">
    <property type="match status" value="2"/>
</dbReference>
<dbReference type="SUPFAM" id="SSF53901">
    <property type="entry name" value="Thiolase-like"/>
    <property type="match status" value="2"/>
</dbReference>
<dbReference type="InterPro" id="IPR020617">
    <property type="entry name" value="Thiolase_C"/>
</dbReference>
<evidence type="ECO:0000256" key="2">
    <source>
        <dbReference type="ARBA" id="ARBA00022679"/>
    </source>
</evidence>
<keyword evidence="8" id="KW-1185">Reference proteome</keyword>
<dbReference type="GO" id="GO:0016746">
    <property type="term" value="F:acyltransferase activity"/>
    <property type="evidence" value="ECO:0007669"/>
    <property type="project" value="UniProtKB-KW"/>
</dbReference>
<evidence type="ECO:0000259" key="5">
    <source>
        <dbReference type="Pfam" id="PF00108"/>
    </source>
</evidence>
<accession>A0ABV1VRH9</accession>
<dbReference type="InterPro" id="IPR016039">
    <property type="entry name" value="Thiolase-like"/>
</dbReference>
<evidence type="ECO:0000256" key="3">
    <source>
        <dbReference type="ARBA" id="ARBA00023315"/>
    </source>
</evidence>
<proteinExistence type="inferred from homology"/>
<evidence type="ECO:0000256" key="1">
    <source>
        <dbReference type="ARBA" id="ARBA00010982"/>
    </source>
</evidence>
<dbReference type="Proteomes" id="UP001490330">
    <property type="component" value="Unassembled WGS sequence"/>
</dbReference>
<dbReference type="InterPro" id="IPR020616">
    <property type="entry name" value="Thiolase_N"/>
</dbReference>
<reference evidence="7 8" key="1">
    <citation type="submission" date="2024-06" db="EMBL/GenBank/DDBJ databases">
        <title>The Natural Products Discovery Center: Release of the First 8490 Sequenced Strains for Exploring Actinobacteria Biosynthetic Diversity.</title>
        <authorList>
            <person name="Kalkreuter E."/>
            <person name="Kautsar S.A."/>
            <person name="Yang D."/>
            <person name="Bader C.D."/>
            <person name="Teijaro C.N."/>
            <person name="Fluegel L."/>
            <person name="Davis C.M."/>
            <person name="Simpson J.R."/>
            <person name="Lauterbach L."/>
            <person name="Steele A.D."/>
            <person name="Gui C."/>
            <person name="Meng S."/>
            <person name="Li G."/>
            <person name="Viehrig K."/>
            <person name="Ye F."/>
            <person name="Su P."/>
            <person name="Kiefer A.F."/>
            <person name="Nichols A."/>
            <person name="Cepeda A.J."/>
            <person name="Yan W."/>
            <person name="Fan B."/>
            <person name="Jiang Y."/>
            <person name="Adhikari A."/>
            <person name="Zheng C.-J."/>
            <person name="Schuster L."/>
            <person name="Cowan T.M."/>
            <person name="Smanski M.J."/>
            <person name="Chevrette M.G."/>
            <person name="De Carvalho L.P.S."/>
            <person name="Shen B."/>
        </authorList>
    </citation>
    <scope>NUCLEOTIDE SEQUENCE [LARGE SCALE GENOMIC DNA]</scope>
    <source>
        <strain evidence="7 8">NPDC000632</strain>
    </source>
</reference>
<keyword evidence="3 4" id="KW-0012">Acyltransferase</keyword>
<feature type="domain" description="Thiolase C-terminal" evidence="6">
    <location>
        <begin position="275"/>
        <end position="396"/>
    </location>
</feature>
<gene>
    <name evidence="7" type="ORF">ABT322_36240</name>
</gene>
<evidence type="ECO:0000313" key="7">
    <source>
        <dbReference type="EMBL" id="MER6909079.1"/>
    </source>
</evidence>
<dbReference type="PIRSF" id="PIRSF000429">
    <property type="entry name" value="Ac-CoA_Ac_transf"/>
    <property type="match status" value="1"/>
</dbReference>
<dbReference type="EC" id="2.3.1.-" evidence="7"/>
<dbReference type="PANTHER" id="PTHR43365">
    <property type="entry name" value="BLR7806 PROTEIN"/>
    <property type="match status" value="1"/>
</dbReference>
<dbReference type="PANTHER" id="PTHR43365:SF1">
    <property type="entry name" value="ACETYL-COA C-ACYLTRANSFERASE"/>
    <property type="match status" value="1"/>
</dbReference>
<comment type="similarity">
    <text evidence="1 4">Belongs to the thiolase-like superfamily. Thiolase family.</text>
</comment>
<feature type="domain" description="Thiolase N-terminal" evidence="5">
    <location>
        <begin position="5"/>
        <end position="266"/>
    </location>
</feature>
<dbReference type="InterPro" id="IPR002155">
    <property type="entry name" value="Thiolase"/>
</dbReference>
<name>A0ABV1VRH9_9ACTN</name>
<dbReference type="RefSeq" id="WP_350724306.1">
    <property type="nucleotide sequence ID" value="NZ_JBEPCO010000053.1"/>
</dbReference>
<dbReference type="NCBIfam" id="TIGR01930">
    <property type="entry name" value="AcCoA-C-Actrans"/>
    <property type="match status" value="1"/>
</dbReference>
<comment type="caution">
    <text evidence="7">The sequence shown here is derived from an EMBL/GenBank/DDBJ whole genome shotgun (WGS) entry which is preliminary data.</text>
</comment>
<dbReference type="Pfam" id="PF00108">
    <property type="entry name" value="Thiolase_N"/>
    <property type="match status" value="1"/>
</dbReference>
<evidence type="ECO:0000313" key="8">
    <source>
        <dbReference type="Proteomes" id="UP001490330"/>
    </source>
</evidence>